<evidence type="ECO:0000256" key="3">
    <source>
        <dbReference type="ARBA" id="ARBA00022692"/>
    </source>
</evidence>
<feature type="transmembrane region" description="Helical" evidence="6">
    <location>
        <begin position="183"/>
        <end position="202"/>
    </location>
</feature>
<dbReference type="InterPro" id="IPR002794">
    <property type="entry name" value="DUF92_TMEM19"/>
</dbReference>
<keyword evidence="8" id="KW-1185">Reference proteome</keyword>
<dbReference type="PANTHER" id="PTHR13353">
    <property type="entry name" value="TRANSMEMBRANE PROTEIN 19"/>
    <property type="match status" value="1"/>
</dbReference>
<dbReference type="PANTHER" id="PTHR13353:SF5">
    <property type="entry name" value="TRANSMEMBRANE PROTEIN 19"/>
    <property type="match status" value="1"/>
</dbReference>
<keyword evidence="4 6" id="KW-1133">Transmembrane helix</keyword>
<gene>
    <name evidence="7" type="ORF">IV203_021267</name>
</gene>
<dbReference type="GO" id="GO:0016020">
    <property type="term" value="C:membrane"/>
    <property type="evidence" value="ECO:0007669"/>
    <property type="project" value="UniProtKB-SubCell"/>
</dbReference>
<dbReference type="OrthoDB" id="30881at2759"/>
<proteinExistence type="inferred from homology"/>
<reference evidence="7" key="2">
    <citation type="submission" date="2021-04" db="EMBL/GenBank/DDBJ databases">
        <authorList>
            <person name="Podell S."/>
        </authorList>
    </citation>
    <scope>NUCLEOTIDE SEQUENCE</scope>
    <source>
        <strain evidence="7">Hildebrandi</strain>
    </source>
</reference>
<reference evidence="7" key="1">
    <citation type="journal article" date="2021" name="Sci. Rep.">
        <title>Diploid genomic architecture of Nitzschia inconspicua, an elite biomass production diatom.</title>
        <authorList>
            <person name="Oliver A."/>
            <person name="Podell S."/>
            <person name="Pinowska A."/>
            <person name="Traller J.C."/>
            <person name="Smith S.R."/>
            <person name="McClure R."/>
            <person name="Beliaev A."/>
            <person name="Bohutskyi P."/>
            <person name="Hill E.A."/>
            <person name="Rabines A."/>
            <person name="Zheng H."/>
            <person name="Allen L.Z."/>
            <person name="Kuo A."/>
            <person name="Grigoriev I.V."/>
            <person name="Allen A.E."/>
            <person name="Hazlebeck D."/>
            <person name="Allen E.E."/>
        </authorList>
    </citation>
    <scope>NUCLEOTIDE SEQUENCE</scope>
    <source>
        <strain evidence="7">Hildebrandi</strain>
    </source>
</reference>
<feature type="transmembrane region" description="Helical" evidence="6">
    <location>
        <begin position="214"/>
        <end position="235"/>
    </location>
</feature>
<keyword evidence="5 6" id="KW-0472">Membrane</keyword>
<accession>A0A9K3KGM1</accession>
<dbReference type="Proteomes" id="UP000693970">
    <property type="component" value="Unassembled WGS sequence"/>
</dbReference>
<comment type="subcellular location">
    <subcellularLocation>
        <location evidence="1">Membrane</location>
        <topology evidence="1">Multi-pass membrane protein</topology>
    </subcellularLocation>
</comment>
<comment type="similarity">
    <text evidence="2">Belongs to the TMEM19 family.</text>
</comment>
<feature type="transmembrane region" description="Helical" evidence="6">
    <location>
        <begin position="88"/>
        <end position="109"/>
    </location>
</feature>
<evidence type="ECO:0000256" key="4">
    <source>
        <dbReference type="ARBA" id="ARBA00022989"/>
    </source>
</evidence>
<evidence type="ECO:0000313" key="8">
    <source>
        <dbReference type="Proteomes" id="UP000693970"/>
    </source>
</evidence>
<evidence type="ECO:0000256" key="6">
    <source>
        <dbReference type="SAM" id="Phobius"/>
    </source>
</evidence>
<dbReference type="AlphaFoldDB" id="A0A9K3KGM1"/>
<name>A0A9K3KGM1_9STRA</name>
<protein>
    <submittedName>
        <fullName evidence="7">Integral membrane protein DUF92</fullName>
    </submittedName>
</protein>
<comment type="caution">
    <text evidence="7">The sequence shown here is derived from an EMBL/GenBank/DDBJ whole genome shotgun (WGS) entry which is preliminary data.</text>
</comment>
<evidence type="ECO:0000256" key="1">
    <source>
        <dbReference type="ARBA" id="ARBA00004141"/>
    </source>
</evidence>
<organism evidence="7 8">
    <name type="scientific">Nitzschia inconspicua</name>
    <dbReference type="NCBI Taxonomy" id="303405"/>
    <lineage>
        <taxon>Eukaryota</taxon>
        <taxon>Sar</taxon>
        <taxon>Stramenopiles</taxon>
        <taxon>Ochrophyta</taxon>
        <taxon>Bacillariophyta</taxon>
        <taxon>Bacillariophyceae</taxon>
        <taxon>Bacillariophycidae</taxon>
        <taxon>Bacillariales</taxon>
        <taxon>Bacillariaceae</taxon>
        <taxon>Nitzschia</taxon>
    </lineage>
</organism>
<evidence type="ECO:0000256" key="2">
    <source>
        <dbReference type="ARBA" id="ARBA00009012"/>
    </source>
</evidence>
<evidence type="ECO:0000256" key="5">
    <source>
        <dbReference type="ARBA" id="ARBA00023136"/>
    </source>
</evidence>
<sequence length="297" mass="31495">MDPFSISTLSIATLVATALGLRATKKKTLTPLGVATGCTVGFLLVATGLRGMNLLFFYQIGTMATRFKKSIKEKRDATLAGDHSARGAVQVLCVSLTTVVLSLVHAIWIGRERPVAFPKDRSDGVFLASCLTCAVLAHHATCLADTLASELGILSRRSPVLITQPWRLVPPGTNGGITITGTIWSIAGGAMIGCLTVVMDWLSGLSPLNATQMIFFGGTMGLVGSMLDSLLGATLQSSYYDEDQKLIYHANSDNVPKSAKCISGINILTNEQVNFFSALASALLGGFVIAPILFRER</sequence>
<dbReference type="Pfam" id="PF01940">
    <property type="entry name" value="DUF92"/>
    <property type="match status" value="1"/>
</dbReference>
<dbReference type="EMBL" id="JAGRRH010000024">
    <property type="protein sequence ID" value="KAG7343322.1"/>
    <property type="molecule type" value="Genomic_DNA"/>
</dbReference>
<feature type="transmembrane region" description="Helical" evidence="6">
    <location>
        <begin position="275"/>
        <end position="294"/>
    </location>
</feature>
<evidence type="ECO:0000313" key="7">
    <source>
        <dbReference type="EMBL" id="KAG7343322.1"/>
    </source>
</evidence>
<keyword evidence="3 6" id="KW-0812">Transmembrane</keyword>